<evidence type="ECO:0000313" key="6">
    <source>
        <dbReference type="Proteomes" id="UP000192327"/>
    </source>
</evidence>
<dbReference type="InterPro" id="IPR011576">
    <property type="entry name" value="Pyridox_Oxase_N"/>
</dbReference>
<evidence type="ECO:0000256" key="1">
    <source>
        <dbReference type="ARBA" id="ARBA00023002"/>
    </source>
</evidence>
<dbReference type="EMBL" id="MVHH01000003">
    <property type="protein sequence ID" value="ORA00703.1"/>
    <property type="molecule type" value="Genomic_DNA"/>
</dbReference>
<dbReference type="SUPFAM" id="SSF50475">
    <property type="entry name" value="FMN-binding split barrel"/>
    <property type="match status" value="1"/>
</dbReference>
<keyword evidence="1" id="KW-0560">Oxidoreductase</keyword>
<gene>
    <name evidence="4" type="ORF">BST15_02755</name>
    <name evidence="3" type="ORF">WR43_05885</name>
</gene>
<dbReference type="RefSeq" id="WP_046188638.1">
    <property type="nucleotide sequence ID" value="NZ_JACKUJ010000044.1"/>
</dbReference>
<dbReference type="InterPro" id="IPR052019">
    <property type="entry name" value="F420H2_bilvrd_red/Heme_oxyg"/>
</dbReference>
<dbReference type="GO" id="GO:0005829">
    <property type="term" value="C:cytosol"/>
    <property type="evidence" value="ECO:0007669"/>
    <property type="project" value="TreeGrafter"/>
</dbReference>
<dbReference type="OrthoDB" id="5242787at2"/>
<dbReference type="Proteomes" id="UP000034416">
    <property type="component" value="Unassembled WGS sequence"/>
</dbReference>
<reference evidence="3" key="2">
    <citation type="submission" date="2015-04" db="EMBL/GenBank/DDBJ databases">
        <title>Genome sequence of Mycobacterium arupense strain GUC1.</title>
        <authorList>
            <person name="Greninger A.L."/>
            <person name="Cunningham G."/>
            <person name="Chiu C.Y."/>
            <person name="Miller S."/>
        </authorList>
    </citation>
    <scope>NUCLEOTIDE SEQUENCE</scope>
    <source>
        <strain evidence="3">GUC1</strain>
    </source>
</reference>
<dbReference type="Pfam" id="PF01243">
    <property type="entry name" value="PNPOx_N"/>
    <property type="match status" value="1"/>
</dbReference>
<name>A0A0F5MZX7_9MYCO</name>
<dbReference type="GO" id="GO:0070967">
    <property type="term" value="F:coenzyme F420 binding"/>
    <property type="evidence" value="ECO:0007669"/>
    <property type="project" value="TreeGrafter"/>
</dbReference>
<comment type="caution">
    <text evidence="3">The sequence shown here is derived from an EMBL/GenBank/DDBJ whole genome shotgun (WGS) entry which is preliminary data.</text>
</comment>
<proteinExistence type="predicted"/>
<reference evidence="5" key="1">
    <citation type="submission" date="2015-04" db="EMBL/GenBank/DDBJ databases">
        <title>Genome sequence of Mycobacterium arupense GUC1.</title>
        <authorList>
            <person name="Greninger A.L."/>
            <person name="Cunningham G."/>
            <person name="Chiu C.Y."/>
            <person name="Miller S."/>
        </authorList>
    </citation>
    <scope>NUCLEOTIDE SEQUENCE [LARGE SCALE GENOMIC DNA]</scope>
    <source>
        <strain evidence="5">GUC1</strain>
    </source>
</reference>
<dbReference type="Proteomes" id="UP000192327">
    <property type="component" value="Unassembled WGS sequence"/>
</dbReference>
<dbReference type="InterPro" id="IPR012349">
    <property type="entry name" value="Split_barrel_FMN-bd"/>
</dbReference>
<dbReference type="PANTHER" id="PTHR35176">
    <property type="entry name" value="HEME OXYGENASE HI_0854-RELATED"/>
    <property type="match status" value="1"/>
</dbReference>
<keyword evidence="6" id="KW-1185">Reference proteome</keyword>
<dbReference type="STRING" id="342002.BST15_02755"/>
<evidence type="ECO:0000313" key="5">
    <source>
        <dbReference type="Proteomes" id="UP000034416"/>
    </source>
</evidence>
<organism evidence="3 5">
    <name type="scientific">Mycolicibacter arupensis</name>
    <dbReference type="NCBI Taxonomy" id="342002"/>
    <lineage>
        <taxon>Bacteria</taxon>
        <taxon>Bacillati</taxon>
        <taxon>Actinomycetota</taxon>
        <taxon>Actinomycetes</taxon>
        <taxon>Mycobacteriales</taxon>
        <taxon>Mycobacteriaceae</taxon>
        <taxon>Mycolicibacter</taxon>
    </lineage>
</organism>
<dbReference type="AlphaFoldDB" id="A0A0F5MZX7"/>
<reference evidence="4 6" key="3">
    <citation type="submission" date="2016-12" db="EMBL/GenBank/DDBJ databases">
        <title>The new phylogeny of genus Mycobacterium.</title>
        <authorList>
            <person name="Tortoli E."/>
            <person name="Trovato A."/>
            <person name="Cirillo D.M."/>
        </authorList>
    </citation>
    <scope>NUCLEOTIDE SEQUENCE [LARGE SCALE GENOMIC DNA]</scope>
    <source>
        <strain evidence="4 6">DSM 44942</strain>
    </source>
</reference>
<sequence length="143" mass="15581">MPKPFTETERQQFLADKHVAVLSVAATDGRPPASVPIWYGYTPGGDIVINTGAGRRKARLIEQAGVVTLVVQREDLPYQYVIVEGTVVQTTTPAPLDQREAIAIRYLGEEGGRAFAASMGDDSSVLFTVRPDRWLTADYSGDL</sequence>
<dbReference type="GO" id="GO:0016627">
    <property type="term" value="F:oxidoreductase activity, acting on the CH-CH group of donors"/>
    <property type="evidence" value="ECO:0007669"/>
    <property type="project" value="TreeGrafter"/>
</dbReference>
<protein>
    <submittedName>
        <fullName evidence="3">Pyridoxamine 5-phosphate oxidase</fullName>
    </submittedName>
</protein>
<accession>A0A0F5MZX7</accession>
<dbReference type="PATRIC" id="fig|342002.3.peg.482"/>
<evidence type="ECO:0000259" key="2">
    <source>
        <dbReference type="Pfam" id="PF01243"/>
    </source>
</evidence>
<evidence type="ECO:0000313" key="3">
    <source>
        <dbReference type="EMBL" id="KKC00306.1"/>
    </source>
</evidence>
<dbReference type="PANTHER" id="PTHR35176:SF6">
    <property type="entry name" value="HEME OXYGENASE HI_0854-RELATED"/>
    <property type="match status" value="1"/>
</dbReference>
<feature type="domain" description="Pyridoxamine 5'-phosphate oxidase N-terminal" evidence="2">
    <location>
        <begin position="8"/>
        <end position="135"/>
    </location>
</feature>
<evidence type="ECO:0000313" key="4">
    <source>
        <dbReference type="EMBL" id="ORA00703.1"/>
    </source>
</evidence>
<dbReference type="Gene3D" id="2.30.110.10">
    <property type="entry name" value="Electron Transport, Fmn-binding Protein, Chain A"/>
    <property type="match status" value="1"/>
</dbReference>
<dbReference type="EMBL" id="LASW01000015">
    <property type="protein sequence ID" value="KKC00306.1"/>
    <property type="molecule type" value="Genomic_DNA"/>
</dbReference>